<reference evidence="2" key="1">
    <citation type="journal article" date="2022" name="Front. Genet.">
        <title>Chromosome-Scale Assembly of the Dendrobium nobile Genome Provides Insights Into the Molecular Mechanism of the Biosynthesis of the Medicinal Active Ingredient of Dendrobium.</title>
        <authorList>
            <person name="Xu Q."/>
            <person name="Niu S.-C."/>
            <person name="Li K.-L."/>
            <person name="Zheng P.-J."/>
            <person name="Zhang X.-J."/>
            <person name="Jia Y."/>
            <person name="Liu Y."/>
            <person name="Niu Y.-X."/>
            <person name="Yu L.-H."/>
            <person name="Chen D.-F."/>
            <person name="Zhang G.-Q."/>
        </authorList>
    </citation>
    <scope>NUCLEOTIDE SEQUENCE</scope>
    <source>
        <tissue evidence="2">Leaf</tissue>
    </source>
</reference>
<dbReference type="PANTHER" id="PTHR47723:SF19">
    <property type="entry name" value="POLYNUCLEOTIDYL TRANSFERASE, RIBONUCLEASE H-LIKE SUPERFAMILY PROTEIN"/>
    <property type="match status" value="1"/>
</dbReference>
<feature type="region of interest" description="Disordered" evidence="1">
    <location>
        <begin position="613"/>
        <end position="643"/>
    </location>
</feature>
<protein>
    <recommendedName>
        <fullName evidence="4">Reverse transcriptase domain-containing protein</fullName>
    </recommendedName>
</protein>
<dbReference type="Proteomes" id="UP000829196">
    <property type="component" value="Unassembled WGS sequence"/>
</dbReference>
<dbReference type="EMBL" id="JAGYWB010000009">
    <property type="protein sequence ID" value="KAI0510967.1"/>
    <property type="molecule type" value="Genomic_DNA"/>
</dbReference>
<dbReference type="PANTHER" id="PTHR47723">
    <property type="entry name" value="OS05G0353850 PROTEIN"/>
    <property type="match status" value="1"/>
</dbReference>
<feature type="compositionally biased region" description="Polar residues" evidence="1">
    <location>
        <begin position="1"/>
        <end position="10"/>
    </location>
</feature>
<dbReference type="OrthoDB" id="818613at2759"/>
<comment type="caution">
    <text evidence="2">The sequence shown here is derived from an EMBL/GenBank/DDBJ whole genome shotgun (WGS) entry which is preliminary data.</text>
</comment>
<name>A0A8T3BFF5_DENNO</name>
<dbReference type="AlphaFoldDB" id="A0A8T3BFF5"/>
<evidence type="ECO:0000313" key="2">
    <source>
        <dbReference type="EMBL" id="KAI0510967.1"/>
    </source>
</evidence>
<feature type="region of interest" description="Disordered" evidence="1">
    <location>
        <begin position="1"/>
        <end position="25"/>
    </location>
</feature>
<keyword evidence="3" id="KW-1185">Reference proteome</keyword>
<proteinExistence type="predicted"/>
<evidence type="ECO:0000313" key="3">
    <source>
        <dbReference type="Proteomes" id="UP000829196"/>
    </source>
</evidence>
<evidence type="ECO:0008006" key="4">
    <source>
        <dbReference type="Google" id="ProtNLM"/>
    </source>
</evidence>
<gene>
    <name evidence="2" type="ORF">KFK09_011583</name>
</gene>
<accession>A0A8T3BFF5</accession>
<sequence length="675" mass="76714">MDLMNKSSRGSLVIRENNGESPKKITHVEGNGKAIADEVVVVTPRIVKRTSELESNDPSTSSSEMKIFVNRFGNSNAIPRHSVINANSHNPFNKKFHINGSSSLEDNINVEKVDAVMPTRNVMKVDGNPWRKKPYIKLDFKDEDLVLSEDGKAVKLREDIEILNSNRLRNSLVIQVFGKEFPLHMVAREEEVVQISDKVGEAVDVSSKVSPPDKSFLTASLNKFDVLGVEDVEKEMAKWKQIAKVKWIEDGDSNTKFFHAFTNAKRNVNWVSQVRNSNGMLTEDSKEVDEVFFRFFQNKWKDKECCLENWPKSWMVLGDEEGAMLEKELSVSEIKEVVMRLLGVIPKILSEEQVAFVKGRSISDHLFLAQEVFNKLRHSKASIRYLAIKLDMEQAYDSMCWLTLKKMMMELGFPVRFLGLVMECVSDPRFSILINGARSNWIEVRSGLDKAILSLHSYSLYAHSCYPMLSSVEDWSNRNKVKHGKTGDSNVMIALIRGLYRSDHWDAYQSVGLFSDKWHPPPPEWLKINIDASLKENYEASIGGIVRNCKGRFVLAFGHGKLHWDITQMELSAFKSLKEALQGWLQGAKVDVRVGREDQEACGVHVVEALSARGRKKKQDPVNHNQFNDQNNDDRDWDLEEGTRTEQDSAGFTVFGNGFEQNFDGIRGLKAMMSP</sequence>
<organism evidence="2 3">
    <name type="scientific">Dendrobium nobile</name>
    <name type="common">Orchid</name>
    <dbReference type="NCBI Taxonomy" id="94219"/>
    <lineage>
        <taxon>Eukaryota</taxon>
        <taxon>Viridiplantae</taxon>
        <taxon>Streptophyta</taxon>
        <taxon>Embryophyta</taxon>
        <taxon>Tracheophyta</taxon>
        <taxon>Spermatophyta</taxon>
        <taxon>Magnoliopsida</taxon>
        <taxon>Liliopsida</taxon>
        <taxon>Asparagales</taxon>
        <taxon>Orchidaceae</taxon>
        <taxon>Epidendroideae</taxon>
        <taxon>Malaxideae</taxon>
        <taxon>Dendrobiinae</taxon>
        <taxon>Dendrobium</taxon>
    </lineage>
</organism>
<dbReference type="InterPro" id="IPR053151">
    <property type="entry name" value="RNase_H-like"/>
</dbReference>
<evidence type="ECO:0000256" key="1">
    <source>
        <dbReference type="SAM" id="MobiDB-lite"/>
    </source>
</evidence>